<dbReference type="PRINTS" id="PR00999">
    <property type="entry name" value="FUNGALYSIN"/>
</dbReference>
<keyword evidence="11" id="KW-0865">Zymogen</keyword>
<dbReference type="STRING" id="227084.SAMN05421855_102823"/>
<dbReference type="Pfam" id="PF02128">
    <property type="entry name" value="Peptidase_M36"/>
    <property type="match status" value="1"/>
</dbReference>
<keyword evidence="7" id="KW-0732">Signal</keyword>
<dbReference type="InterPro" id="IPR001842">
    <property type="entry name" value="Peptidase_M36"/>
</dbReference>
<dbReference type="GO" id="GO:0008270">
    <property type="term" value="F:zinc ion binding"/>
    <property type="evidence" value="ECO:0007669"/>
    <property type="project" value="InterPro"/>
</dbReference>
<dbReference type="OrthoDB" id="5377264at2"/>
<dbReference type="Gene3D" id="3.10.170.10">
    <property type="match status" value="1"/>
</dbReference>
<keyword evidence="15" id="KW-1185">Reference proteome</keyword>
<feature type="domain" description="Secretion system C-terminal sorting" evidence="13">
    <location>
        <begin position="1410"/>
        <end position="1480"/>
    </location>
</feature>
<evidence type="ECO:0000259" key="13">
    <source>
        <dbReference type="Pfam" id="PF18962"/>
    </source>
</evidence>
<dbReference type="SUPFAM" id="SSF55486">
    <property type="entry name" value="Metalloproteases ('zincins'), catalytic domain"/>
    <property type="match status" value="1"/>
</dbReference>
<comment type="similarity">
    <text evidence="3">Belongs to the peptidase M36 family.</text>
</comment>
<organism evidence="14 15">
    <name type="scientific">Ulvibacter litoralis</name>
    <dbReference type="NCBI Taxonomy" id="227084"/>
    <lineage>
        <taxon>Bacteria</taxon>
        <taxon>Pseudomonadati</taxon>
        <taxon>Bacteroidota</taxon>
        <taxon>Flavobacteriia</taxon>
        <taxon>Flavobacteriales</taxon>
        <taxon>Flavobacteriaceae</taxon>
        <taxon>Ulvibacter</taxon>
    </lineage>
</organism>
<evidence type="ECO:0000256" key="5">
    <source>
        <dbReference type="ARBA" id="ARBA00022670"/>
    </source>
</evidence>
<dbReference type="Gene3D" id="1.10.390.10">
    <property type="entry name" value="Neutral Protease Domain 2"/>
    <property type="match status" value="1"/>
</dbReference>
<evidence type="ECO:0000256" key="4">
    <source>
        <dbReference type="ARBA" id="ARBA00022525"/>
    </source>
</evidence>
<evidence type="ECO:0000256" key="6">
    <source>
        <dbReference type="ARBA" id="ARBA00022723"/>
    </source>
</evidence>
<dbReference type="NCBIfam" id="TIGR04183">
    <property type="entry name" value="Por_Secre_tail"/>
    <property type="match status" value="1"/>
</dbReference>
<evidence type="ECO:0000256" key="1">
    <source>
        <dbReference type="ARBA" id="ARBA00001947"/>
    </source>
</evidence>
<name>A0A1G7FWR7_9FLAO</name>
<dbReference type="InterPro" id="IPR011096">
    <property type="entry name" value="FTP_domain"/>
</dbReference>
<dbReference type="InterPro" id="IPR026444">
    <property type="entry name" value="Secre_tail"/>
</dbReference>
<keyword evidence="5" id="KW-0645">Protease</keyword>
<comment type="cofactor">
    <cofactor evidence="1">
        <name>Zn(2+)</name>
        <dbReference type="ChEBI" id="CHEBI:29105"/>
    </cofactor>
</comment>
<keyword evidence="8" id="KW-0378">Hydrolase</keyword>
<evidence type="ECO:0000313" key="15">
    <source>
        <dbReference type="Proteomes" id="UP000199321"/>
    </source>
</evidence>
<dbReference type="Pfam" id="PF18962">
    <property type="entry name" value="Por_Secre_tail"/>
    <property type="match status" value="1"/>
</dbReference>
<accession>A0A1G7FWR7</accession>
<evidence type="ECO:0000256" key="7">
    <source>
        <dbReference type="ARBA" id="ARBA00022729"/>
    </source>
</evidence>
<evidence type="ECO:0000256" key="9">
    <source>
        <dbReference type="ARBA" id="ARBA00022833"/>
    </source>
</evidence>
<dbReference type="GO" id="GO:0006508">
    <property type="term" value="P:proteolysis"/>
    <property type="evidence" value="ECO:0007669"/>
    <property type="project" value="UniProtKB-KW"/>
</dbReference>
<evidence type="ECO:0000256" key="8">
    <source>
        <dbReference type="ARBA" id="ARBA00022801"/>
    </source>
</evidence>
<evidence type="ECO:0000313" key="14">
    <source>
        <dbReference type="EMBL" id="SDE80212.1"/>
    </source>
</evidence>
<comment type="subcellular location">
    <subcellularLocation>
        <location evidence="2">Secreted</location>
    </subcellularLocation>
</comment>
<dbReference type="PANTHER" id="PTHR33478:SF1">
    <property type="entry name" value="EXTRACELLULAR METALLOPROTEINASE MEP"/>
    <property type="match status" value="1"/>
</dbReference>
<evidence type="ECO:0000256" key="10">
    <source>
        <dbReference type="ARBA" id="ARBA00023049"/>
    </source>
</evidence>
<dbReference type="Pfam" id="PF07504">
    <property type="entry name" value="FTP"/>
    <property type="match status" value="1"/>
</dbReference>
<dbReference type="CDD" id="cd09596">
    <property type="entry name" value="M36"/>
    <property type="match status" value="1"/>
</dbReference>
<proteinExistence type="inferred from homology"/>
<dbReference type="Proteomes" id="UP000199321">
    <property type="component" value="Unassembled WGS sequence"/>
</dbReference>
<dbReference type="GO" id="GO:0005615">
    <property type="term" value="C:extracellular space"/>
    <property type="evidence" value="ECO:0007669"/>
    <property type="project" value="InterPro"/>
</dbReference>
<sequence length="1482" mass="157604">MKELYVTFKGLVKQKALFSLFVVCCISLQLSAQIQRSSKNESVSSTEFLEKLVKTGVTSNFIITSEHVSSTSGIRHVYLRQLINGIEVNGTESDIHIDASGNVMAVHNNFLDNSLDRVTNASVTLTAEQAINSVAQKMGYTISSLIQKDDLGGTNQKAIYNHAGISRTDIPVKLVYQKINRSEIKLAWEFAIDDVTSPEDWWNFQVDASNGTILSKQNLISQCSLSHDHSSHEFIGPLNEVVTKSKQEESSPLMAGSYNVFPIPLESPNHGTRSIVNNPDQDGTGSPFGWHDTNGVAGAEFTTTVGNNIDAFGFTTGNRADGGSGLNFNFTLDLSQTALSQENAALTNMFYMANIVHDVMYEYGFDEASGNFQENNYGNGGIGSDSVIGEGQKTGQCNAFFGTPSDGNNPTMQMYICEYGGATGDRDGDFDNGVIAHEYGHGISNRLTGGAAATGCLNNVEQMGEGWSDFFGLILTIEPGDLGTDPRGMGTWLIGQTASGAGIRTQRYDTDTNTYTYDSIKTEVAPHGVGSVWAMMLWEMTWDLIAAHGIDANVYNFTGNVAQDAGNIQALALVIEGLKLQPCSPGFIDGRDAILAADLAIYGGANQCLIWDAFARRGLGVSASQGSTGSKTDGTEAFDSVTTNIDTAEQVCVTQGPQTFGGGTPTGGIYSGTGVTDDGNGLTYTFDPNVAGIGIHTISYDAASSCGPSIATDDIEVTNGISVITCQDVTLTLDGSGSVFFDPFAAQSATIVGGNNGSGGSGTTSLQVTLTQNENISFDWLYETTDGAQYDSFGYTLNGTYTALSGTSGTTQSGTVALSLSANDVFGFTTYTVDNTFGAATGTVTNFSPGFSGQFASSLWSQVDNNSDGATNLEGASATISNTCGNTLLPNVSQMEFTCNDIGVTNVTIEVDNGAGDIGTCAYNVTIVGPTSTWDGTWDVAPTAGRKAIINSPYITSVSGNIDACACEMNADLSIASDTYVKIDGDLTVNAGTHLFITNRGSFVQVDDAASATNDGTITVRMVTPPLAEKSFMIMGSPMTAETREGVYGDAYIVRHHNTNNFIPNPDVGAAFPATENFADDNGDNWLTHTGGLNPAEGYMVFPQPNSTGSGVFTNDYTQGTLTNGVVTFPLTYHTDQNSSPNMISNPYASAIDADAFYADPANTAIDVLYFWEHITPLAVSYPGYNTANFSMGDISMYSEVMGGIPAANGGATPSSIISSGQGFAVKAASAGINATFNNAMRITGPNDTYRRPNASERDRLWINVYNDSYGLGSTTLIGFSENTTNAFEANADIKRLATPVSLYSELATGEELAINALSTFEIEASVGLSFSTQVKELQEYRISLQDVDGLHIETATVYLIDTLIGTVTNLSEGDYTFQSAEGTYSERFKVVFQDQILNTNTVDLDSVSVYPNPTQNILYIVSPKVLVQSATVYDVRGRALQTIDFSSEANKQLDISSLSNALYFVEITTESGMITKRIVKE</sequence>
<evidence type="ECO:0000256" key="2">
    <source>
        <dbReference type="ARBA" id="ARBA00004613"/>
    </source>
</evidence>
<keyword evidence="4" id="KW-0964">Secreted</keyword>
<dbReference type="PANTHER" id="PTHR33478">
    <property type="entry name" value="EXTRACELLULAR METALLOPROTEINASE MEP"/>
    <property type="match status" value="1"/>
</dbReference>
<dbReference type="InterPro" id="IPR027268">
    <property type="entry name" value="Peptidase_M4/M1_CTD_sf"/>
</dbReference>
<dbReference type="InterPro" id="IPR050371">
    <property type="entry name" value="Fungal_virulence_M36"/>
</dbReference>
<evidence type="ECO:0000256" key="11">
    <source>
        <dbReference type="ARBA" id="ARBA00023145"/>
    </source>
</evidence>
<evidence type="ECO:0000256" key="3">
    <source>
        <dbReference type="ARBA" id="ARBA00006006"/>
    </source>
</evidence>
<evidence type="ECO:0000259" key="12">
    <source>
        <dbReference type="Pfam" id="PF07504"/>
    </source>
</evidence>
<dbReference type="RefSeq" id="WP_093143871.1">
    <property type="nucleotide sequence ID" value="NZ_BMWO01000012.1"/>
</dbReference>
<keyword evidence="9" id="KW-0862">Zinc</keyword>
<dbReference type="EMBL" id="FNBA01000002">
    <property type="protein sequence ID" value="SDE80212.1"/>
    <property type="molecule type" value="Genomic_DNA"/>
</dbReference>
<reference evidence="14 15" key="1">
    <citation type="submission" date="2016-10" db="EMBL/GenBank/DDBJ databases">
        <authorList>
            <person name="de Groot N.N."/>
        </authorList>
    </citation>
    <scope>NUCLEOTIDE SEQUENCE [LARGE SCALE GENOMIC DNA]</scope>
    <source>
        <strain evidence="14 15">DSM 16195</strain>
    </source>
</reference>
<keyword evidence="6" id="KW-0479">Metal-binding</keyword>
<protein>
    <submittedName>
        <fullName evidence="14">Por secretion system C-terminal sorting domain-containing protein</fullName>
    </submittedName>
</protein>
<keyword evidence="10" id="KW-0482">Metalloprotease</keyword>
<feature type="domain" description="FTP" evidence="12">
    <location>
        <begin position="60"/>
        <end position="110"/>
    </location>
</feature>
<gene>
    <name evidence="14" type="ORF">SAMN05421855_102823</name>
</gene>
<dbReference type="GO" id="GO:0004222">
    <property type="term" value="F:metalloendopeptidase activity"/>
    <property type="evidence" value="ECO:0007669"/>
    <property type="project" value="InterPro"/>
</dbReference>